<evidence type="ECO:0000256" key="3">
    <source>
        <dbReference type="ARBA" id="ARBA00022741"/>
    </source>
</evidence>
<keyword evidence="1" id="KW-0723">Serine/threonine-protein kinase</keyword>
<evidence type="ECO:0000256" key="4">
    <source>
        <dbReference type="ARBA" id="ARBA00022777"/>
    </source>
</evidence>
<evidence type="ECO:0000259" key="9">
    <source>
        <dbReference type="PROSITE" id="PS50011"/>
    </source>
</evidence>
<keyword evidence="11" id="KW-1185">Reference proteome</keyword>
<evidence type="ECO:0000256" key="1">
    <source>
        <dbReference type="ARBA" id="ARBA00022527"/>
    </source>
</evidence>
<feature type="active site" description="Proton acceptor" evidence="6">
    <location>
        <position position="42"/>
    </location>
</feature>
<organism evidence="10 11">
    <name type="scientific">Chlorella vulgaris</name>
    <name type="common">Green alga</name>
    <dbReference type="NCBI Taxonomy" id="3077"/>
    <lineage>
        <taxon>Eukaryota</taxon>
        <taxon>Viridiplantae</taxon>
        <taxon>Chlorophyta</taxon>
        <taxon>core chlorophytes</taxon>
        <taxon>Trebouxiophyceae</taxon>
        <taxon>Chlorellales</taxon>
        <taxon>Chlorellaceae</taxon>
        <taxon>Chlorella clade</taxon>
        <taxon>Chlorella</taxon>
    </lineage>
</organism>
<dbReference type="Gene3D" id="1.10.510.10">
    <property type="entry name" value="Transferase(Phosphotransferase) domain 1"/>
    <property type="match status" value="1"/>
</dbReference>
<keyword evidence="2" id="KW-0808">Transferase</keyword>
<feature type="domain" description="Protein kinase" evidence="9">
    <location>
        <begin position="1"/>
        <end position="121"/>
    </location>
</feature>
<evidence type="ECO:0000256" key="2">
    <source>
        <dbReference type="ARBA" id="ARBA00022679"/>
    </source>
</evidence>
<dbReference type="GO" id="GO:0005524">
    <property type="term" value="F:ATP binding"/>
    <property type="evidence" value="ECO:0007669"/>
    <property type="project" value="UniProtKB-KW"/>
</dbReference>
<dbReference type="InterPro" id="IPR011009">
    <property type="entry name" value="Kinase-like_dom_sf"/>
</dbReference>
<keyword evidence="3 7" id="KW-0547">Nucleotide-binding</keyword>
<keyword evidence="4" id="KW-0418">Kinase</keyword>
<dbReference type="SMART" id="SM00220">
    <property type="entry name" value="S_TKc"/>
    <property type="match status" value="1"/>
</dbReference>
<dbReference type="AlphaFoldDB" id="A0A9D4YXT3"/>
<keyword evidence="5 7" id="KW-0067">ATP-binding</keyword>
<name>A0A9D4YXT3_CHLVU</name>
<reference evidence="10" key="1">
    <citation type="journal article" date="2019" name="Plant J.">
        <title>Chlorella vulgaris genome assembly and annotation reveals the molecular basis for metabolic acclimation to high light conditions.</title>
        <authorList>
            <person name="Cecchin M."/>
            <person name="Marcolungo L."/>
            <person name="Rossato M."/>
            <person name="Girolomoni L."/>
            <person name="Cosentino E."/>
            <person name="Cuine S."/>
            <person name="Li-Beisson Y."/>
            <person name="Delledonne M."/>
            <person name="Ballottari M."/>
        </authorList>
    </citation>
    <scope>NUCLEOTIDE SEQUENCE</scope>
    <source>
        <strain evidence="10">211/11P</strain>
    </source>
</reference>
<evidence type="ECO:0000256" key="8">
    <source>
        <dbReference type="PIRSR" id="PIRSR630616-3"/>
    </source>
</evidence>
<reference evidence="10" key="2">
    <citation type="submission" date="2020-11" db="EMBL/GenBank/DDBJ databases">
        <authorList>
            <person name="Cecchin M."/>
            <person name="Marcolungo L."/>
            <person name="Rossato M."/>
            <person name="Girolomoni L."/>
            <person name="Cosentino E."/>
            <person name="Cuine S."/>
            <person name="Li-Beisson Y."/>
            <person name="Delledonne M."/>
            <person name="Ballottari M."/>
        </authorList>
    </citation>
    <scope>NUCLEOTIDE SEQUENCE</scope>
    <source>
        <strain evidence="10">211/11P</strain>
        <tissue evidence="10">Whole cell</tissue>
    </source>
</reference>
<evidence type="ECO:0000313" key="11">
    <source>
        <dbReference type="Proteomes" id="UP001055712"/>
    </source>
</evidence>
<evidence type="ECO:0000256" key="6">
    <source>
        <dbReference type="PIRSR" id="PIRSR630616-1"/>
    </source>
</evidence>
<dbReference type="InterPro" id="IPR000719">
    <property type="entry name" value="Prot_kinase_dom"/>
</dbReference>
<dbReference type="InterPro" id="IPR030616">
    <property type="entry name" value="Aur-like"/>
</dbReference>
<evidence type="ECO:0000256" key="5">
    <source>
        <dbReference type="ARBA" id="ARBA00022840"/>
    </source>
</evidence>
<accession>A0A9D4YXT3</accession>
<proteinExistence type="predicted"/>
<dbReference type="PANTHER" id="PTHR24350">
    <property type="entry name" value="SERINE/THREONINE-PROTEIN KINASE IAL-RELATED"/>
    <property type="match status" value="1"/>
</dbReference>
<dbReference type="InterPro" id="IPR008271">
    <property type="entry name" value="Ser/Thr_kinase_AS"/>
</dbReference>
<feature type="cross-link" description="Glycyl lysine isopeptide (Lys-Gly) (interchain with G-Cter in SUMO2)" evidence="8">
    <location>
        <position position="44"/>
    </location>
</feature>
<dbReference type="OrthoDB" id="512143at2759"/>
<dbReference type="PROSITE" id="PS50011">
    <property type="entry name" value="PROTEIN_KINASE_DOM"/>
    <property type="match status" value="1"/>
</dbReference>
<dbReference type="Pfam" id="PF00069">
    <property type="entry name" value="Pkinase"/>
    <property type="match status" value="1"/>
</dbReference>
<comment type="caution">
    <text evidence="10">The sequence shown here is derived from an EMBL/GenBank/DDBJ whole genome shotgun (WGS) entry which is preliminary data.</text>
</comment>
<dbReference type="SUPFAM" id="SSF56112">
    <property type="entry name" value="Protein kinase-like (PK-like)"/>
    <property type="match status" value="1"/>
</dbReference>
<gene>
    <name evidence="10" type="ORF">D9Q98_004805</name>
</gene>
<dbReference type="GO" id="GO:0004674">
    <property type="term" value="F:protein serine/threonine kinase activity"/>
    <property type="evidence" value="ECO:0007669"/>
    <property type="project" value="UniProtKB-KW"/>
</dbReference>
<dbReference type="EMBL" id="SIDB01000006">
    <property type="protein sequence ID" value="KAI3431763.1"/>
    <property type="molecule type" value="Genomic_DNA"/>
</dbReference>
<dbReference type="Proteomes" id="UP001055712">
    <property type="component" value="Unassembled WGS sequence"/>
</dbReference>
<feature type="binding site" evidence="7">
    <location>
        <position position="61"/>
    </location>
    <ligand>
        <name>ATP</name>
        <dbReference type="ChEBI" id="CHEBI:30616"/>
    </ligand>
</feature>
<evidence type="ECO:0000256" key="7">
    <source>
        <dbReference type="PIRSR" id="PIRSR630616-2"/>
    </source>
</evidence>
<sequence>MDLLDLLNAHSGRLSEERAAAYFLQLVRGVAAIHANGLVHRDLKPENCMVHGATGSLKIIDFGLSKRQQSAVTLGVGSPDYMVPELLGSGDLSLLAVQQLGVPASLPLGLWMVYSSHVDQV</sequence>
<dbReference type="PROSITE" id="PS00108">
    <property type="entry name" value="PROTEIN_KINASE_ST"/>
    <property type="match status" value="1"/>
</dbReference>
<protein>
    <recommendedName>
        <fullName evidence="9">Protein kinase domain-containing protein</fullName>
    </recommendedName>
</protein>
<evidence type="ECO:0000313" key="10">
    <source>
        <dbReference type="EMBL" id="KAI3431763.1"/>
    </source>
</evidence>
<feature type="binding site" evidence="7">
    <location>
        <begin position="46"/>
        <end position="47"/>
    </location>
    <ligand>
        <name>ATP</name>
        <dbReference type="ChEBI" id="CHEBI:30616"/>
    </ligand>
</feature>